<dbReference type="EMBL" id="AZYO01000018">
    <property type="protein sequence ID" value="KOS56438.1"/>
    <property type="molecule type" value="Genomic_DNA"/>
</dbReference>
<dbReference type="RefSeq" id="WP_054372429.1">
    <property type="nucleotide sequence ID" value="NZ_AZYO01000018.1"/>
</dbReference>
<gene>
    <name evidence="1" type="ORF">Z051_09505</name>
</gene>
<evidence type="ECO:0000313" key="2">
    <source>
        <dbReference type="Proteomes" id="UP000037712"/>
    </source>
</evidence>
<proteinExistence type="predicted"/>
<reference evidence="1 2" key="1">
    <citation type="journal article" date="2015" name="Genome Announc.">
        <title>Draft Genome Sequence of Rhodococcus rhodochrous Strain KG-21, a Soil Isolate from Oil Fields of Krishna-Godavari Basin, India.</title>
        <authorList>
            <person name="Dawar C."/>
            <person name="Aggarwal R.K."/>
        </authorList>
    </citation>
    <scope>NUCLEOTIDE SEQUENCE [LARGE SCALE GENOMIC DNA]</scope>
    <source>
        <strain evidence="1 2">KG-21</strain>
    </source>
</reference>
<name>A0A0M8PQE8_RHORH</name>
<evidence type="ECO:0008006" key="3">
    <source>
        <dbReference type="Google" id="ProtNLM"/>
    </source>
</evidence>
<dbReference type="SUPFAM" id="SSF56563">
    <property type="entry name" value="Major capsid protein gp5"/>
    <property type="match status" value="1"/>
</dbReference>
<dbReference type="Proteomes" id="UP000037712">
    <property type="component" value="Unassembled WGS sequence"/>
</dbReference>
<evidence type="ECO:0000313" key="1">
    <source>
        <dbReference type="EMBL" id="KOS56438.1"/>
    </source>
</evidence>
<accession>A0A0M8PQE8</accession>
<organism evidence="1 2">
    <name type="scientific">Rhodococcus rhodochrous KG-21</name>
    <dbReference type="NCBI Taxonomy" id="1441923"/>
    <lineage>
        <taxon>Bacteria</taxon>
        <taxon>Bacillati</taxon>
        <taxon>Actinomycetota</taxon>
        <taxon>Actinomycetes</taxon>
        <taxon>Mycobacteriales</taxon>
        <taxon>Nocardiaceae</taxon>
        <taxon>Rhodococcus</taxon>
    </lineage>
</organism>
<dbReference type="InterPro" id="IPR053738">
    <property type="entry name" value="Lambda_capsid_assembly"/>
</dbReference>
<reference evidence="2" key="2">
    <citation type="submission" date="2015-01" db="EMBL/GenBank/DDBJ databases">
        <title>Draft genome sequence of potential hydrocarbon metabolising strain of Rhodococcus rhodochrous.</title>
        <authorList>
            <person name="Aggarwal R.K."/>
            <person name="Dawar C."/>
        </authorList>
    </citation>
    <scope>NUCLEOTIDE SEQUENCE [LARGE SCALE GENOMIC DNA]</scope>
    <source>
        <strain evidence="2">KG-21</strain>
    </source>
</reference>
<comment type="caution">
    <text evidence="1">The sequence shown here is derived from an EMBL/GenBank/DDBJ whole genome shotgun (WGS) entry which is preliminary data.</text>
</comment>
<dbReference type="PATRIC" id="fig|1441923.3.peg.2105"/>
<dbReference type="Gene3D" id="3.90.1690.10">
    <property type="entry name" value="phage-related protein like domain"/>
    <property type="match status" value="1"/>
</dbReference>
<dbReference type="Pfam" id="PF25209">
    <property type="entry name" value="Phage_capsid_4"/>
    <property type="match status" value="1"/>
</dbReference>
<sequence length="300" mass="32370">MAITYPPAPPTYSGDFETVNRFLASPTLVSRRATELARQRFISDVLLTARTDVQGGAIVFEQDDPLYVERPVEMISPGGEYPQTGLADAVPQAVKVNKWGQDVPITDEKIKRSNFGAVEKALTRLVNTAVKNCDAIALSLIASQVTQTQAVTDGAWSASTKILRDIMLAKAQIIGLNKGYDPNVLVVDDTTWAYLASDPTIQTARAREDSANTIYTGEFPMIAGLTILPTPNLPAAGAWVIDTNALGGIADEKLGGGYTGETIETKSIRDEDNDQWKVRARRVFVPYVSEPGAAVKITGI</sequence>
<dbReference type="AlphaFoldDB" id="A0A0M8PQE8"/>
<protein>
    <recommendedName>
        <fullName evidence="3">Major capsid protein</fullName>
    </recommendedName>
</protein>